<dbReference type="KEGG" id="cmos:111436983"/>
<reference evidence="2" key="1">
    <citation type="submission" date="2025-08" db="UniProtKB">
        <authorList>
            <consortium name="RefSeq"/>
        </authorList>
    </citation>
    <scope>IDENTIFICATION</scope>
    <source>
        <tissue evidence="2">Young leaves</tissue>
    </source>
</reference>
<protein>
    <submittedName>
        <fullName evidence="2">Uncharacterized protein LOC111436983</fullName>
    </submittedName>
</protein>
<organism evidence="1 2">
    <name type="scientific">Cucurbita moschata</name>
    <name type="common">Winter crookneck squash</name>
    <name type="synonym">Cucurbita pepo var. moschata</name>
    <dbReference type="NCBI Taxonomy" id="3662"/>
    <lineage>
        <taxon>Eukaryota</taxon>
        <taxon>Viridiplantae</taxon>
        <taxon>Streptophyta</taxon>
        <taxon>Embryophyta</taxon>
        <taxon>Tracheophyta</taxon>
        <taxon>Spermatophyta</taxon>
        <taxon>Magnoliopsida</taxon>
        <taxon>eudicotyledons</taxon>
        <taxon>Gunneridae</taxon>
        <taxon>Pentapetalae</taxon>
        <taxon>rosids</taxon>
        <taxon>fabids</taxon>
        <taxon>Cucurbitales</taxon>
        <taxon>Cucurbitaceae</taxon>
        <taxon>Cucurbiteae</taxon>
        <taxon>Cucurbita</taxon>
    </lineage>
</organism>
<name>A0A6J1EX79_CUCMO</name>
<dbReference type="PANTHER" id="PTHR24559:SF436">
    <property type="entry name" value="RNA-DIRECTED DNA POLYMERASE HOMOLOG"/>
    <property type="match status" value="1"/>
</dbReference>
<dbReference type="SUPFAM" id="SSF56672">
    <property type="entry name" value="DNA/RNA polymerases"/>
    <property type="match status" value="1"/>
</dbReference>
<dbReference type="AlphaFoldDB" id="A0A6J1EX79"/>
<dbReference type="Gene3D" id="3.10.10.10">
    <property type="entry name" value="HIV Type 1 Reverse Transcriptase, subunit A, domain 1"/>
    <property type="match status" value="1"/>
</dbReference>
<evidence type="ECO:0000313" key="2">
    <source>
        <dbReference type="RefSeq" id="XP_022930575.1"/>
    </source>
</evidence>
<gene>
    <name evidence="2" type="primary">LOC111436983</name>
</gene>
<dbReference type="Gene3D" id="3.30.70.270">
    <property type="match status" value="1"/>
</dbReference>
<proteinExistence type="predicted"/>
<dbReference type="InterPro" id="IPR043502">
    <property type="entry name" value="DNA/RNA_pol_sf"/>
</dbReference>
<dbReference type="InterPro" id="IPR053134">
    <property type="entry name" value="RNA-dir_DNA_polymerase"/>
</dbReference>
<dbReference type="RefSeq" id="XP_022930575.1">
    <property type="nucleotide sequence ID" value="XM_023074807.1"/>
</dbReference>
<accession>A0A6J1EX79</accession>
<sequence>MAIPLIEEATTEETVPEEIKEVLDSYTDIMPESLPQTLPLRRGIDHEIELLPGVKPPAKKAYRMAPPELAELRKQLDELLKAGFIHPAKAPYEAPVFYDYLDQFVIVYLDDIVVYSTTLEEHKVHLKLVFDKLRQNQLRSSPYQAETRTDQIS</sequence>
<keyword evidence="1" id="KW-1185">Reference proteome</keyword>
<dbReference type="Proteomes" id="UP000504609">
    <property type="component" value="Unplaced"/>
</dbReference>
<dbReference type="PANTHER" id="PTHR24559">
    <property type="entry name" value="TRANSPOSON TY3-I GAG-POL POLYPROTEIN"/>
    <property type="match status" value="1"/>
</dbReference>
<dbReference type="GeneID" id="111436983"/>
<evidence type="ECO:0000313" key="1">
    <source>
        <dbReference type="Proteomes" id="UP000504609"/>
    </source>
</evidence>
<dbReference type="InterPro" id="IPR043128">
    <property type="entry name" value="Rev_trsase/Diguanyl_cyclase"/>
</dbReference>